<dbReference type="Pfam" id="PF00117">
    <property type="entry name" value="GATase"/>
    <property type="match status" value="1"/>
</dbReference>
<evidence type="ECO:0000259" key="1">
    <source>
        <dbReference type="Pfam" id="PF00117"/>
    </source>
</evidence>
<sequence>MRITVIEHDGDAPLGFLAEWLGLACETVRPYLGEPVPEHAADGLIVLGGEMAAWEDDRHPWLPPTRALIARSVAAGVPTLGICLGAQLMTLACGGRVERGGRGLEVGACAVMALPAAAEDRLFATVGTATAVQYHRDAMTALPEGAVPLLTGERYPNQAYRLGERAWGVQFHPEATPEIFGRWAAMTDLAPEIAAEVTGAEADLVATWRPVARAFAAVVRASAAPH</sequence>
<dbReference type="Gene3D" id="3.40.50.880">
    <property type="match status" value="1"/>
</dbReference>
<dbReference type="PROSITE" id="PS51273">
    <property type="entry name" value="GATASE_TYPE_1"/>
    <property type="match status" value="1"/>
</dbReference>
<dbReference type="Proteomes" id="UP001501578">
    <property type="component" value="Unassembled WGS sequence"/>
</dbReference>
<keyword evidence="2" id="KW-0315">Glutamine amidotransferase</keyword>
<dbReference type="SUPFAM" id="SSF52317">
    <property type="entry name" value="Class I glutamine amidotransferase-like"/>
    <property type="match status" value="1"/>
</dbReference>
<dbReference type="EMBL" id="BAAAHQ010000060">
    <property type="protein sequence ID" value="GAA0953702.1"/>
    <property type="molecule type" value="Genomic_DNA"/>
</dbReference>
<organism evidence="2 3">
    <name type="scientific">Nonomuraea longicatena</name>
    <dbReference type="NCBI Taxonomy" id="83682"/>
    <lineage>
        <taxon>Bacteria</taxon>
        <taxon>Bacillati</taxon>
        <taxon>Actinomycetota</taxon>
        <taxon>Actinomycetes</taxon>
        <taxon>Streptosporangiales</taxon>
        <taxon>Streptosporangiaceae</taxon>
        <taxon>Nonomuraea</taxon>
    </lineage>
</organism>
<name>A0ABN1R995_9ACTN</name>
<dbReference type="InterPro" id="IPR044992">
    <property type="entry name" value="ChyE-like"/>
</dbReference>
<dbReference type="PANTHER" id="PTHR42695:SF5">
    <property type="entry name" value="GLUTAMINE AMIDOTRANSFERASE YLR126C-RELATED"/>
    <property type="match status" value="1"/>
</dbReference>
<protein>
    <submittedName>
        <fullName evidence="2">Type 1 glutamine amidotransferase</fullName>
    </submittedName>
</protein>
<dbReference type="CDD" id="cd01741">
    <property type="entry name" value="GATase1_1"/>
    <property type="match status" value="1"/>
</dbReference>
<proteinExistence type="predicted"/>
<evidence type="ECO:0000313" key="2">
    <source>
        <dbReference type="EMBL" id="GAA0953702.1"/>
    </source>
</evidence>
<dbReference type="PANTHER" id="PTHR42695">
    <property type="entry name" value="GLUTAMINE AMIDOTRANSFERASE YLR126C-RELATED"/>
    <property type="match status" value="1"/>
</dbReference>
<comment type="caution">
    <text evidence="2">The sequence shown here is derived from an EMBL/GenBank/DDBJ whole genome shotgun (WGS) entry which is preliminary data.</text>
</comment>
<evidence type="ECO:0000313" key="3">
    <source>
        <dbReference type="Proteomes" id="UP001501578"/>
    </source>
</evidence>
<feature type="domain" description="Glutamine amidotransferase" evidence="1">
    <location>
        <begin position="39"/>
        <end position="180"/>
    </location>
</feature>
<keyword evidence="3" id="KW-1185">Reference proteome</keyword>
<dbReference type="RefSeq" id="WP_343955249.1">
    <property type="nucleotide sequence ID" value="NZ_BAAAHQ010000060.1"/>
</dbReference>
<dbReference type="PRINTS" id="PR00096">
    <property type="entry name" value="GATASE"/>
</dbReference>
<dbReference type="InterPro" id="IPR017926">
    <property type="entry name" value="GATASE"/>
</dbReference>
<accession>A0ABN1R995</accession>
<dbReference type="InterPro" id="IPR029062">
    <property type="entry name" value="Class_I_gatase-like"/>
</dbReference>
<reference evidence="2 3" key="1">
    <citation type="journal article" date="2019" name="Int. J. Syst. Evol. Microbiol.">
        <title>The Global Catalogue of Microorganisms (GCM) 10K type strain sequencing project: providing services to taxonomists for standard genome sequencing and annotation.</title>
        <authorList>
            <consortium name="The Broad Institute Genomics Platform"/>
            <consortium name="The Broad Institute Genome Sequencing Center for Infectious Disease"/>
            <person name="Wu L."/>
            <person name="Ma J."/>
        </authorList>
    </citation>
    <scope>NUCLEOTIDE SEQUENCE [LARGE SCALE GENOMIC DNA]</scope>
    <source>
        <strain evidence="2 3">JCM 11136</strain>
    </source>
</reference>
<gene>
    <name evidence="2" type="ORF">GCM10009560_76800</name>
</gene>